<feature type="binding site" evidence="8">
    <location>
        <begin position="29"/>
        <end position="34"/>
    </location>
    <ligand>
        <name>ATP</name>
        <dbReference type="ChEBI" id="CHEBI:30616"/>
    </ligand>
</feature>
<dbReference type="NCBIfam" id="TIGR02433">
    <property type="entry name" value="lysidine_TilS_C"/>
    <property type="match status" value="1"/>
</dbReference>
<evidence type="ECO:0000256" key="4">
    <source>
        <dbReference type="ARBA" id="ARBA00022694"/>
    </source>
</evidence>
<dbReference type="Gene3D" id="3.40.50.620">
    <property type="entry name" value="HUPs"/>
    <property type="match status" value="1"/>
</dbReference>
<dbReference type="InterPro" id="IPR012094">
    <property type="entry name" value="tRNA_Ile_lys_synt"/>
</dbReference>
<evidence type="ECO:0000256" key="7">
    <source>
        <dbReference type="ARBA" id="ARBA00048539"/>
    </source>
</evidence>
<keyword evidence="6 8" id="KW-0067">ATP-binding</keyword>
<dbReference type="InterPro" id="IPR012796">
    <property type="entry name" value="Lysidine-tRNA-synth_C"/>
</dbReference>
<comment type="catalytic activity">
    <reaction evidence="7 8">
        <text>cytidine(34) in tRNA(Ile2) + L-lysine + ATP = lysidine(34) in tRNA(Ile2) + AMP + diphosphate + H(+)</text>
        <dbReference type="Rhea" id="RHEA:43744"/>
        <dbReference type="Rhea" id="RHEA-COMP:10625"/>
        <dbReference type="Rhea" id="RHEA-COMP:10670"/>
        <dbReference type="ChEBI" id="CHEBI:15378"/>
        <dbReference type="ChEBI" id="CHEBI:30616"/>
        <dbReference type="ChEBI" id="CHEBI:32551"/>
        <dbReference type="ChEBI" id="CHEBI:33019"/>
        <dbReference type="ChEBI" id="CHEBI:82748"/>
        <dbReference type="ChEBI" id="CHEBI:83665"/>
        <dbReference type="ChEBI" id="CHEBI:456215"/>
        <dbReference type="EC" id="6.3.4.19"/>
    </reaction>
</comment>
<evidence type="ECO:0000313" key="10">
    <source>
        <dbReference type="EMBL" id="CED99940.1"/>
    </source>
</evidence>
<evidence type="ECO:0000256" key="3">
    <source>
        <dbReference type="ARBA" id="ARBA00022598"/>
    </source>
</evidence>
<accession>A0A090IWP8</accession>
<dbReference type="SUPFAM" id="SSF52402">
    <property type="entry name" value="Adenine nucleotide alpha hydrolases-like"/>
    <property type="match status" value="1"/>
</dbReference>
<dbReference type="Pfam" id="PF01171">
    <property type="entry name" value="ATP_bind_3"/>
    <property type="match status" value="1"/>
</dbReference>
<dbReference type="SUPFAM" id="SSF82829">
    <property type="entry name" value="MesJ substrate recognition domain-like"/>
    <property type="match status" value="1"/>
</dbReference>
<dbReference type="EC" id="6.3.4.19" evidence="8"/>
<keyword evidence="3 8" id="KW-0436">Ligase</keyword>
<comment type="domain">
    <text evidence="8">The N-terminal region contains the highly conserved SGGXDS motif, predicted to be a P-loop motif involved in ATP binding.</text>
</comment>
<protein>
    <recommendedName>
        <fullName evidence="8">tRNA(Ile)-lysidine synthase</fullName>
        <ecNumber evidence="8">6.3.4.19</ecNumber>
    </recommendedName>
    <alternativeName>
        <fullName evidence="8">tRNA(Ile)-2-lysyl-cytidine synthase</fullName>
    </alternativeName>
    <alternativeName>
        <fullName evidence="8">tRNA(Ile)-lysidine synthetase</fullName>
    </alternativeName>
</protein>
<keyword evidence="11" id="KW-1185">Reference proteome</keyword>
<dbReference type="InterPro" id="IPR012795">
    <property type="entry name" value="tRNA_Ile_lys_synt_N"/>
</dbReference>
<dbReference type="PANTHER" id="PTHR43033">
    <property type="entry name" value="TRNA(ILE)-LYSIDINE SYNTHASE-RELATED"/>
    <property type="match status" value="1"/>
</dbReference>
<dbReference type="InterPro" id="IPR011063">
    <property type="entry name" value="TilS/TtcA_N"/>
</dbReference>
<dbReference type="SUPFAM" id="SSF56037">
    <property type="entry name" value="PheT/TilS domain"/>
    <property type="match status" value="1"/>
</dbReference>
<dbReference type="InterPro" id="IPR015262">
    <property type="entry name" value="tRNA_Ile_lys_synt_subst-bd"/>
</dbReference>
<dbReference type="GO" id="GO:0005737">
    <property type="term" value="C:cytoplasm"/>
    <property type="evidence" value="ECO:0007669"/>
    <property type="project" value="UniProtKB-SubCell"/>
</dbReference>
<comment type="subcellular location">
    <subcellularLocation>
        <location evidence="1 8">Cytoplasm</location>
    </subcellularLocation>
</comment>
<evidence type="ECO:0000313" key="11">
    <source>
        <dbReference type="Proteomes" id="UP000040576"/>
    </source>
</evidence>
<evidence type="ECO:0000256" key="5">
    <source>
        <dbReference type="ARBA" id="ARBA00022741"/>
    </source>
</evidence>
<dbReference type="AlphaFoldDB" id="A0A090IWP8"/>
<dbReference type="PANTHER" id="PTHR43033:SF1">
    <property type="entry name" value="TRNA(ILE)-LYSIDINE SYNTHASE-RELATED"/>
    <property type="match status" value="1"/>
</dbReference>
<comment type="similarity">
    <text evidence="8">Belongs to the tRNA(Ile)-lysidine synthase family.</text>
</comment>
<dbReference type="GO" id="GO:0032267">
    <property type="term" value="F:tRNA(Ile)-lysidine synthase activity"/>
    <property type="evidence" value="ECO:0007669"/>
    <property type="project" value="UniProtKB-EC"/>
</dbReference>
<keyword evidence="2 8" id="KW-0963">Cytoplasm</keyword>
<comment type="function">
    <text evidence="8">Ligates lysine onto the cytidine present at position 34 of the AUA codon-specific tRNA(Ile) that contains the anticodon CAU, in an ATP-dependent manner. Cytidine is converted to lysidine, thus changing the amino acid specificity of the tRNA from methionine to isoleucine.</text>
</comment>
<dbReference type="InterPro" id="IPR014729">
    <property type="entry name" value="Rossmann-like_a/b/a_fold"/>
</dbReference>
<dbReference type="SMART" id="SM00977">
    <property type="entry name" value="TilS_C"/>
    <property type="match status" value="1"/>
</dbReference>
<dbReference type="Pfam" id="PF11734">
    <property type="entry name" value="TilS_C"/>
    <property type="match status" value="1"/>
</dbReference>
<sequence length="472" mass="55460">MNDFDAKVKKFIIKHQLIPDESHILIGVSGGPDSLALLHFLKRIQEEMQLKLTVAHVDHMFRGEESYEDMKYVEKICREWNIPFQGERINVPKEIKKRKSASSEAVARELRYTYFASIMEKYHIPILALAHHGDDQIETILMRLTRGTTSKAAGIQVKRPFADGVVIRPFLCVTKNEIEKYLEHYRLQPVYDPTNKSDIYTRNRYRKYILPFLKKENPNVHVHFQRFSEQLMEDEKYLMELTKETYNKIVIEEKVGLTLSIKLGVFLESPLPLQRRCIHLILNYLYQNRLPENLSANHIDAIIELIKSPNPSGELHLPDKLKVYRSYEKCIFTLSLEKIEPYIYTWQEGETITFPNGSQLKMFVADDEVRVGNEYFILDDNTTFPLYVRSRKNGDRIRLKGMKGSKKIKSLFIDNKIPIPDRDTWPIVTDRQGEILWVPLLKKSKYESSRMIKGKTLILQYIKQSDFWEEQG</sequence>
<dbReference type="NCBIfam" id="TIGR02432">
    <property type="entry name" value="lysidine_TilS_N"/>
    <property type="match status" value="1"/>
</dbReference>
<dbReference type="Pfam" id="PF09179">
    <property type="entry name" value="TilS"/>
    <property type="match status" value="1"/>
</dbReference>
<dbReference type="RefSeq" id="WP_034766905.1">
    <property type="nucleotide sequence ID" value="NZ_CCRF01000004.1"/>
</dbReference>
<evidence type="ECO:0000256" key="1">
    <source>
        <dbReference type="ARBA" id="ARBA00004496"/>
    </source>
</evidence>
<organism evidence="10 11">
    <name type="scientific">Caldibacillus thermoamylovorans</name>
    <dbReference type="NCBI Taxonomy" id="35841"/>
    <lineage>
        <taxon>Bacteria</taxon>
        <taxon>Bacillati</taxon>
        <taxon>Bacillota</taxon>
        <taxon>Bacilli</taxon>
        <taxon>Bacillales</taxon>
        <taxon>Bacillaceae</taxon>
        <taxon>Caldibacillus</taxon>
    </lineage>
</organism>
<proteinExistence type="inferred from homology"/>
<dbReference type="GO" id="GO:0006400">
    <property type="term" value="P:tRNA modification"/>
    <property type="evidence" value="ECO:0007669"/>
    <property type="project" value="UniProtKB-UniRule"/>
</dbReference>
<dbReference type="EMBL" id="CCRF01000004">
    <property type="protein sequence ID" value="CED99940.1"/>
    <property type="molecule type" value="Genomic_DNA"/>
</dbReference>
<dbReference type="GO" id="GO:0005524">
    <property type="term" value="F:ATP binding"/>
    <property type="evidence" value="ECO:0007669"/>
    <property type="project" value="UniProtKB-UniRule"/>
</dbReference>
<evidence type="ECO:0000256" key="2">
    <source>
        <dbReference type="ARBA" id="ARBA00022490"/>
    </source>
</evidence>
<keyword evidence="5 8" id="KW-0547">Nucleotide-binding</keyword>
<dbReference type="CDD" id="cd01992">
    <property type="entry name" value="TilS_N"/>
    <property type="match status" value="1"/>
</dbReference>
<gene>
    <name evidence="8 10" type="primary">tilS</name>
    <name evidence="10" type="ORF">BT1A1_0068</name>
</gene>
<dbReference type="Gene3D" id="3.30.465.60">
    <property type="match status" value="1"/>
</dbReference>
<reference evidence="10 11" key="1">
    <citation type="submission" date="2014-07" db="EMBL/GenBank/DDBJ databases">
        <authorList>
            <person name="Wibberg Daniel"/>
        </authorList>
    </citation>
    <scope>NUCLEOTIDE SEQUENCE [LARGE SCALE GENOMIC DNA]</scope>
</reference>
<name>A0A090IWP8_9BACI</name>
<evidence type="ECO:0000256" key="8">
    <source>
        <dbReference type="HAMAP-Rule" id="MF_01161"/>
    </source>
</evidence>
<evidence type="ECO:0000256" key="6">
    <source>
        <dbReference type="ARBA" id="ARBA00022840"/>
    </source>
</evidence>
<dbReference type="HAMAP" id="MF_01161">
    <property type="entry name" value="tRNA_Ile_lys_synt"/>
    <property type="match status" value="1"/>
</dbReference>
<evidence type="ECO:0000259" key="9">
    <source>
        <dbReference type="SMART" id="SM00977"/>
    </source>
</evidence>
<feature type="domain" description="Lysidine-tRNA(Ile) synthetase C-terminal" evidence="9">
    <location>
        <begin position="386"/>
        <end position="459"/>
    </location>
</feature>
<keyword evidence="4 8" id="KW-0819">tRNA processing</keyword>
<dbReference type="Proteomes" id="UP000040576">
    <property type="component" value="Unassembled WGS sequence"/>
</dbReference>